<evidence type="ECO:0000313" key="5">
    <source>
        <dbReference type="Proteomes" id="UP000800094"/>
    </source>
</evidence>
<dbReference type="Pfam" id="PF00144">
    <property type="entry name" value="Beta-lactamase"/>
    <property type="match status" value="1"/>
</dbReference>
<name>A0A6A6I8C6_9PLEO</name>
<feature type="compositionally biased region" description="Basic and acidic residues" evidence="2">
    <location>
        <begin position="388"/>
        <end position="410"/>
    </location>
</feature>
<dbReference type="PANTHER" id="PTHR46825:SF9">
    <property type="entry name" value="BETA-LACTAMASE-RELATED DOMAIN-CONTAINING PROTEIN"/>
    <property type="match status" value="1"/>
</dbReference>
<dbReference type="OrthoDB" id="5946976at2759"/>
<dbReference type="Gene3D" id="3.40.710.10">
    <property type="entry name" value="DD-peptidase/beta-lactamase superfamily"/>
    <property type="match status" value="1"/>
</dbReference>
<dbReference type="Proteomes" id="UP000800094">
    <property type="component" value="Unassembled WGS sequence"/>
</dbReference>
<dbReference type="SUPFAM" id="SSF56601">
    <property type="entry name" value="beta-lactamase/transpeptidase-like"/>
    <property type="match status" value="1"/>
</dbReference>
<evidence type="ECO:0000259" key="3">
    <source>
        <dbReference type="Pfam" id="PF00144"/>
    </source>
</evidence>
<dbReference type="RefSeq" id="XP_033681610.1">
    <property type="nucleotide sequence ID" value="XM_033826980.1"/>
</dbReference>
<dbReference type="InterPro" id="IPR001466">
    <property type="entry name" value="Beta-lactam-related"/>
</dbReference>
<dbReference type="InterPro" id="IPR012338">
    <property type="entry name" value="Beta-lactam/transpept-like"/>
</dbReference>
<comment type="similarity">
    <text evidence="1">Belongs to the peptidase S12 family.</text>
</comment>
<sequence>MGRNPFNGSADGSSSNFDRLVADAMNYWHAPGLAVAIVDDKDIVSKGYGVTRLKNDDQSDENEMEEVPVTPETLFDIASMSKSFTAAAMALLVEDEELKDVSWRTPVSKLCSDFVFENEFATENLSVEDILSHRSGLPGHDEFLRSIRHNTPDTPASLTRNLRNLPFTRPIRTEWQYSNTLYTAAAHLVETLSHTDFENLLRSRFWTPLDMRRTYLGLERVPASESNHVAHGYVWLREKAQYKPLPHYPEPEGMGAGSIISNVEDVARWIRAFIHRAPPLSDASYTELATPRILESKTKVPRLSPTFYALGWEVSYYHGHAIIQHGGLWAGFSSLMLYIPSKEWGFVMMGNTYSAGEAIADLQWYLVDEVLGIPAAERFDWRSHLQKADDDGSKADSKEDLYPELREREGPSSTDQPDLEPFAGTYRNKGYHEIVLKYNSAQRRLEVDCSDRSFQFRLAIKEHAYEHWFVADMIYVETEDKRTMRCKFECNEEGECQKVGLGICEELDGLIWFEKVAAQE</sequence>
<evidence type="ECO:0000256" key="2">
    <source>
        <dbReference type="SAM" id="MobiDB-lite"/>
    </source>
</evidence>
<proteinExistence type="inferred from homology"/>
<accession>A0A6A6I8C6</accession>
<reference evidence="4" key="1">
    <citation type="journal article" date="2020" name="Stud. Mycol.">
        <title>101 Dothideomycetes genomes: a test case for predicting lifestyles and emergence of pathogens.</title>
        <authorList>
            <person name="Haridas S."/>
            <person name="Albert R."/>
            <person name="Binder M."/>
            <person name="Bloem J."/>
            <person name="Labutti K."/>
            <person name="Salamov A."/>
            <person name="Andreopoulos B."/>
            <person name="Baker S."/>
            <person name="Barry K."/>
            <person name="Bills G."/>
            <person name="Bluhm B."/>
            <person name="Cannon C."/>
            <person name="Castanera R."/>
            <person name="Culley D."/>
            <person name="Daum C."/>
            <person name="Ezra D."/>
            <person name="Gonzalez J."/>
            <person name="Henrissat B."/>
            <person name="Kuo A."/>
            <person name="Liang C."/>
            <person name="Lipzen A."/>
            <person name="Lutzoni F."/>
            <person name="Magnuson J."/>
            <person name="Mondo S."/>
            <person name="Nolan M."/>
            <person name="Ohm R."/>
            <person name="Pangilinan J."/>
            <person name="Park H.-J."/>
            <person name="Ramirez L."/>
            <person name="Alfaro M."/>
            <person name="Sun H."/>
            <person name="Tritt A."/>
            <person name="Yoshinaga Y."/>
            <person name="Zwiers L.-H."/>
            <person name="Turgeon B."/>
            <person name="Goodwin S."/>
            <person name="Spatafora J."/>
            <person name="Crous P."/>
            <person name="Grigoriev I."/>
        </authorList>
    </citation>
    <scope>NUCLEOTIDE SEQUENCE</scope>
    <source>
        <strain evidence="4">CBS 122368</strain>
    </source>
</reference>
<dbReference type="InterPro" id="IPR050491">
    <property type="entry name" value="AmpC-like"/>
</dbReference>
<keyword evidence="5" id="KW-1185">Reference proteome</keyword>
<dbReference type="PANTHER" id="PTHR46825">
    <property type="entry name" value="D-ALANYL-D-ALANINE-CARBOXYPEPTIDASE/ENDOPEPTIDASE AMPH"/>
    <property type="match status" value="1"/>
</dbReference>
<evidence type="ECO:0000313" key="4">
    <source>
        <dbReference type="EMBL" id="KAF2246606.1"/>
    </source>
</evidence>
<dbReference type="EMBL" id="ML987198">
    <property type="protein sequence ID" value="KAF2246606.1"/>
    <property type="molecule type" value="Genomic_DNA"/>
</dbReference>
<organism evidence="4 5">
    <name type="scientific">Trematosphaeria pertusa</name>
    <dbReference type="NCBI Taxonomy" id="390896"/>
    <lineage>
        <taxon>Eukaryota</taxon>
        <taxon>Fungi</taxon>
        <taxon>Dikarya</taxon>
        <taxon>Ascomycota</taxon>
        <taxon>Pezizomycotina</taxon>
        <taxon>Dothideomycetes</taxon>
        <taxon>Pleosporomycetidae</taxon>
        <taxon>Pleosporales</taxon>
        <taxon>Massarineae</taxon>
        <taxon>Trematosphaeriaceae</taxon>
        <taxon>Trematosphaeria</taxon>
    </lineage>
</organism>
<protein>
    <submittedName>
        <fullName evidence="4">Beta-lactamase/transpeptidase-like protein</fullName>
    </submittedName>
</protein>
<feature type="region of interest" description="Disordered" evidence="2">
    <location>
        <begin position="388"/>
        <end position="424"/>
    </location>
</feature>
<evidence type="ECO:0000256" key="1">
    <source>
        <dbReference type="ARBA" id="ARBA00038215"/>
    </source>
</evidence>
<gene>
    <name evidence="4" type="ORF">BU26DRAFT_507180</name>
</gene>
<dbReference type="AlphaFoldDB" id="A0A6A6I8C6"/>
<feature type="domain" description="Beta-lactamase-related" evidence="3">
    <location>
        <begin position="17"/>
        <end position="355"/>
    </location>
</feature>
<dbReference type="GeneID" id="54580310"/>